<evidence type="ECO:0000313" key="1">
    <source>
        <dbReference type="EMBL" id="SDS52832.1"/>
    </source>
</evidence>
<dbReference type="EMBL" id="LT629742">
    <property type="protein sequence ID" value="SDS52832.1"/>
    <property type="molecule type" value="Genomic_DNA"/>
</dbReference>
<proteinExistence type="predicted"/>
<reference evidence="2" key="1">
    <citation type="submission" date="2016-10" db="EMBL/GenBank/DDBJ databases">
        <authorList>
            <person name="Varghese N."/>
            <person name="Submissions S."/>
        </authorList>
    </citation>
    <scope>NUCLEOTIDE SEQUENCE [LARGE SCALE GENOMIC DNA]</scope>
    <source>
        <strain evidence="2">DSM 21772</strain>
    </source>
</reference>
<name>A0A1H1SXY0_9MICO</name>
<accession>A0A1H1SXY0</accession>
<gene>
    <name evidence="1" type="ORF">SAMN04489834_1647</name>
</gene>
<evidence type="ECO:0000313" key="2">
    <source>
        <dbReference type="Proteomes" id="UP000181956"/>
    </source>
</evidence>
<dbReference type="STRING" id="412690.SAMN04489834_1647"/>
<keyword evidence="2" id="KW-1185">Reference proteome</keyword>
<dbReference type="AlphaFoldDB" id="A0A1H1SXY0"/>
<protein>
    <recommendedName>
        <fullName evidence="3">GIY-YIG domain-containing protein</fullName>
    </recommendedName>
</protein>
<evidence type="ECO:0008006" key="3">
    <source>
        <dbReference type="Google" id="ProtNLM"/>
    </source>
</evidence>
<dbReference type="Proteomes" id="UP000181956">
    <property type="component" value="Chromosome I"/>
</dbReference>
<organism evidence="1 2">
    <name type="scientific">Microterricola viridarii</name>
    <dbReference type="NCBI Taxonomy" id="412690"/>
    <lineage>
        <taxon>Bacteria</taxon>
        <taxon>Bacillati</taxon>
        <taxon>Actinomycetota</taxon>
        <taxon>Actinomycetes</taxon>
        <taxon>Micrococcales</taxon>
        <taxon>Microbacteriaceae</taxon>
        <taxon>Microterricola</taxon>
    </lineage>
</organism>
<sequence>MTPGIERPYAGGVEIEWTRSGFERLGFVGWKRFGLIERSDLPDKHGVYVVISEALGRPEFLTKSVGGPHKRKPLTVGVDVLSKAWRDGAEIVYIGKAGGRRGLQDRLWAYARQGRGHSAGHAGGRFLWQLPASEKLVVGWREVDGVSDVEEALLALHVAAFQSRPFANLKDGKRMTLPRACECLAAALGVLPRDVG</sequence>